<feature type="compositionally biased region" description="Low complexity" evidence="1">
    <location>
        <begin position="44"/>
        <end position="54"/>
    </location>
</feature>
<evidence type="ECO:0008006" key="4">
    <source>
        <dbReference type="Google" id="ProtNLM"/>
    </source>
</evidence>
<feature type="compositionally biased region" description="Basic residues" evidence="1">
    <location>
        <begin position="11"/>
        <end position="22"/>
    </location>
</feature>
<feature type="region of interest" description="Disordered" evidence="1">
    <location>
        <begin position="102"/>
        <end position="145"/>
    </location>
</feature>
<evidence type="ECO:0000256" key="1">
    <source>
        <dbReference type="SAM" id="MobiDB-lite"/>
    </source>
</evidence>
<feature type="compositionally biased region" description="Pro residues" evidence="1">
    <location>
        <begin position="127"/>
        <end position="137"/>
    </location>
</feature>
<proteinExistence type="predicted"/>
<evidence type="ECO:0000313" key="2">
    <source>
        <dbReference type="EMBL" id="CAK0807597.1"/>
    </source>
</evidence>
<feature type="non-terminal residue" evidence="2">
    <location>
        <position position="1"/>
    </location>
</feature>
<protein>
    <recommendedName>
        <fullName evidence="4">WW domain-containing protein</fullName>
    </recommendedName>
</protein>
<keyword evidence="3" id="KW-1185">Reference proteome</keyword>
<feature type="region of interest" description="Disordered" evidence="1">
    <location>
        <begin position="1"/>
        <end position="79"/>
    </location>
</feature>
<reference evidence="2" key="1">
    <citation type="submission" date="2023-10" db="EMBL/GenBank/DDBJ databases">
        <authorList>
            <person name="Chen Y."/>
            <person name="Shah S."/>
            <person name="Dougan E. K."/>
            <person name="Thang M."/>
            <person name="Chan C."/>
        </authorList>
    </citation>
    <scope>NUCLEOTIDE SEQUENCE [LARGE SCALE GENOMIC DNA]</scope>
</reference>
<name>A0ABN9QN73_9DINO</name>
<feature type="compositionally biased region" description="Basic and acidic residues" evidence="1">
    <location>
        <begin position="1"/>
        <end position="10"/>
    </location>
</feature>
<organism evidence="2 3">
    <name type="scientific">Prorocentrum cordatum</name>
    <dbReference type="NCBI Taxonomy" id="2364126"/>
    <lineage>
        <taxon>Eukaryota</taxon>
        <taxon>Sar</taxon>
        <taxon>Alveolata</taxon>
        <taxon>Dinophyceae</taxon>
        <taxon>Prorocentrales</taxon>
        <taxon>Prorocentraceae</taxon>
        <taxon>Prorocentrum</taxon>
    </lineage>
</organism>
<evidence type="ECO:0000313" key="3">
    <source>
        <dbReference type="Proteomes" id="UP001189429"/>
    </source>
</evidence>
<comment type="caution">
    <text evidence="2">The sequence shown here is derived from an EMBL/GenBank/DDBJ whole genome shotgun (WGS) entry which is preliminary data.</text>
</comment>
<dbReference type="Proteomes" id="UP001189429">
    <property type="component" value="Unassembled WGS sequence"/>
</dbReference>
<dbReference type="EMBL" id="CAUYUJ010003967">
    <property type="protein sequence ID" value="CAK0807597.1"/>
    <property type="molecule type" value="Genomic_DNA"/>
</dbReference>
<gene>
    <name evidence="2" type="ORF">PCOR1329_LOCUS13433</name>
</gene>
<sequence>AGRFEMDGGRIRKVPKGARRPRHEGAKADTDVAVSRRPEHGALRAASSGASSSRSARRPDSASRSPSPAPAHTGEDEALAEVCQSSLKVSGDMVVTEATEAEAAALEAAADGPPKAAKQSAPAEEPGQPPRPPPPPGDGWTKYQDNGANWWYYEGPLGQFWCQENSKDILPYGEISVRLPCLSRRISRQGERRIRERRSMSVGSV</sequence>
<accession>A0ABN9QN73</accession>
<feature type="compositionally biased region" description="Basic and acidic residues" evidence="1">
    <location>
        <begin position="23"/>
        <end position="42"/>
    </location>
</feature>